<dbReference type="Gene3D" id="1.50.10.10">
    <property type="match status" value="1"/>
</dbReference>
<dbReference type="PANTHER" id="PTHR31084">
    <property type="entry name" value="ALPHA-L-FUCOSIDASE 2"/>
    <property type="match status" value="1"/>
</dbReference>
<feature type="region of interest" description="Disordered" evidence="1">
    <location>
        <begin position="400"/>
        <end position="421"/>
    </location>
</feature>
<dbReference type="Proteomes" id="UP000430634">
    <property type="component" value="Unassembled WGS sequence"/>
</dbReference>
<evidence type="ECO:0000259" key="4">
    <source>
        <dbReference type="Pfam" id="PF21307"/>
    </source>
</evidence>
<feature type="chain" id="PRO_5026045758" evidence="2">
    <location>
        <begin position="19"/>
        <end position="795"/>
    </location>
</feature>
<dbReference type="Pfam" id="PF21307">
    <property type="entry name" value="Glyco_hydro_95_C"/>
    <property type="match status" value="1"/>
</dbReference>
<reference evidence="6 7" key="1">
    <citation type="submission" date="2019-11" db="EMBL/GenBank/DDBJ databases">
        <title>Type strains purchased from KCTC, JCM and DSMZ.</title>
        <authorList>
            <person name="Lu H."/>
        </authorList>
    </citation>
    <scope>NUCLEOTIDE SEQUENCE [LARGE SCALE GENOMIC DNA]</scope>
    <source>
        <strain evidence="6 7">KCTC 52429</strain>
    </source>
</reference>
<dbReference type="InterPro" id="IPR008928">
    <property type="entry name" value="6-hairpin_glycosidase_sf"/>
</dbReference>
<accession>A0A6I3STP9</accession>
<dbReference type="RefSeq" id="WP_155469848.1">
    <property type="nucleotide sequence ID" value="NZ_BMKG01000002.1"/>
</dbReference>
<dbReference type="InterPro" id="IPR049053">
    <property type="entry name" value="AFCA-like_C"/>
</dbReference>
<dbReference type="Pfam" id="PF22124">
    <property type="entry name" value="Glyco_hydro_95_cat"/>
    <property type="match status" value="1"/>
</dbReference>
<evidence type="ECO:0000256" key="2">
    <source>
        <dbReference type="SAM" id="SignalP"/>
    </source>
</evidence>
<keyword evidence="6" id="KW-0378">Hydrolase</keyword>
<feature type="domain" description="Alpha fucosidase A-like C-terminal" evidence="4">
    <location>
        <begin position="708"/>
        <end position="762"/>
    </location>
</feature>
<feature type="domain" description="Glycosyl hydrolase family 95 catalytic" evidence="5">
    <location>
        <begin position="269"/>
        <end position="706"/>
    </location>
</feature>
<dbReference type="PIRSF" id="PIRSF007663">
    <property type="entry name" value="UCP007663"/>
    <property type="match status" value="1"/>
</dbReference>
<dbReference type="Pfam" id="PF14498">
    <property type="entry name" value="Glyco_hyd_65N_2"/>
    <property type="match status" value="2"/>
</dbReference>
<proteinExistence type="predicted"/>
<sequence>MKIRLFFVLAILAAGARAAPDLTLRYDKPAAETDQGWEQEALPVGNGRIGAMVFGQPGREHLQFNDITLWTGDEKTMGAFQPFGDLLVELPGHERATDYRRTLDLAGALHTVSYVHGGVRYTREVLASHPADVIVVRLSADRPGAHTGVVRLTDRHGAHVVAAGNRIYSTGSLAGFVVTPALGNQWTPAFQPPSSNAMSYASQVQVLHEGGTVTMEGDSVRFTGCDAVTLILGAGTSYARNPAVQFQGPHPLARVTRQVTQAAAQPWPVLQAAHTQDWRRLFGRVDLDVGAAPRERRTLPTDRRLDTYTMQGGDPELEAQFFQYGRYLLIASSRGPLPANLQGLWNNSLTPPWNADYHTNINIQMNYWPAETANLSELAMPLFGFVEAMVPAYQRLVAHSARHGPPPSNAGDAGQRLEAEPVESFRRADGRPVRGWTVRTESNPFGYTGFRWNKTANAWYALHFWEHYAFTQDRAFLASTAYPLMKEVSRFWLDYLKRLPDGRLVAPDGWSPEHGPVEDGVAYDQALVWDVFDNTVRAARALGVDTAFARQVAQARDRLAGPRVGSWGQLLEWLEEKSDPVLDTPKDTHRHVSHLFGVFPGRQITPQRTPALAEAARKSLAARGDAGTGWSMAWKMAFWARLHEGDRAYTMLRGLLAKPGARAAKQASQGTEHNNAGGAYPNLLDAHPPFQIDGNFGATAAIAEMLVQSHDGAIDLLPALPAAWPDGAVRGLRARGGWEVDVAWAGGRLVSATVRDVAGARARDVRVRHGGKSVTLRLNAGQAGRLGPALARLPG</sequence>
<organism evidence="6 7">
    <name type="scientific">Pseudoduganella buxea</name>
    <dbReference type="NCBI Taxonomy" id="1949069"/>
    <lineage>
        <taxon>Bacteria</taxon>
        <taxon>Pseudomonadati</taxon>
        <taxon>Pseudomonadota</taxon>
        <taxon>Betaproteobacteria</taxon>
        <taxon>Burkholderiales</taxon>
        <taxon>Oxalobacteraceae</taxon>
        <taxon>Telluria group</taxon>
        <taxon>Pseudoduganella</taxon>
    </lineage>
</organism>
<dbReference type="PANTHER" id="PTHR31084:SF0">
    <property type="entry name" value="ALPHA-L-FUCOSIDASE 2"/>
    <property type="match status" value="1"/>
</dbReference>
<evidence type="ECO:0000313" key="6">
    <source>
        <dbReference type="EMBL" id="MTV52518.1"/>
    </source>
</evidence>
<dbReference type="OrthoDB" id="9802600at2"/>
<evidence type="ECO:0000313" key="7">
    <source>
        <dbReference type="Proteomes" id="UP000430634"/>
    </source>
</evidence>
<evidence type="ECO:0000259" key="3">
    <source>
        <dbReference type="Pfam" id="PF14498"/>
    </source>
</evidence>
<dbReference type="AlphaFoldDB" id="A0A6I3STP9"/>
<evidence type="ECO:0000256" key="1">
    <source>
        <dbReference type="SAM" id="MobiDB-lite"/>
    </source>
</evidence>
<dbReference type="InterPro" id="IPR054363">
    <property type="entry name" value="GH95_cat"/>
</dbReference>
<dbReference type="SUPFAM" id="SSF48208">
    <property type="entry name" value="Six-hairpin glycosidases"/>
    <property type="match status" value="1"/>
</dbReference>
<dbReference type="GO" id="GO:0005975">
    <property type="term" value="P:carbohydrate metabolic process"/>
    <property type="evidence" value="ECO:0007669"/>
    <property type="project" value="InterPro"/>
</dbReference>
<dbReference type="EMBL" id="WNKZ01000013">
    <property type="protein sequence ID" value="MTV52518.1"/>
    <property type="molecule type" value="Genomic_DNA"/>
</dbReference>
<comment type="caution">
    <text evidence="6">The sequence shown here is derived from an EMBL/GenBank/DDBJ whole genome shotgun (WGS) entry which is preliminary data.</text>
</comment>
<feature type="domain" description="Glycosyl hydrolase family 95 N-terminal" evidence="3">
    <location>
        <begin position="24"/>
        <end position="75"/>
    </location>
</feature>
<dbReference type="InterPro" id="IPR027414">
    <property type="entry name" value="GH95_N_dom"/>
</dbReference>
<dbReference type="InterPro" id="IPR016518">
    <property type="entry name" value="Alpha-L-fucosidase"/>
</dbReference>
<feature type="signal peptide" evidence="2">
    <location>
        <begin position="1"/>
        <end position="18"/>
    </location>
</feature>
<gene>
    <name evidence="6" type="ORF">GM672_07190</name>
</gene>
<dbReference type="GO" id="GO:0004560">
    <property type="term" value="F:alpha-L-fucosidase activity"/>
    <property type="evidence" value="ECO:0007669"/>
    <property type="project" value="InterPro"/>
</dbReference>
<name>A0A6I3STP9_9BURK</name>
<protein>
    <submittedName>
        <fullName evidence="6">Glycoside hydrolase family 95 protein</fullName>
    </submittedName>
</protein>
<evidence type="ECO:0000259" key="5">
    <source>
        <dbReference type="Pfam" id="PF22124"/>
    </source>
</evidence>
<feature type="domain" description="Glycosyl hydrolase family 95 N-terminal" evidence="3">
    <location>
        <begin position="79"/>
        <end position="240"/>
    </location>
</feature>
<keyword evidence="2" id="KW-0732">Signal</keyword>
<dbReference type="InterPro" id="IPR012341">
    <property type="entry name" value="6hp_glycosidase-like_sf"/>
</dbReference>